<evidence type="ECO:0000313" key="4">
    <source>
        <dbReference type="Proteomes" id="UP000256345"/>
    </source>
</evidence>
<reference evidence="3 4" key="1">
    <citation type="submission" date="2018-08" db="EMBL/GenBank/DDBJ databases">
        <title>Genomic Encyclopedia of Archaeal and Bacterial Type Strains, Phase II (KMG-II): from individual species to whole genera.</title>
        <authorList>
            <person name="Goeker M."/>
        </authorList>
    </citation>
    <scope>NUCLEOTIDE SEQUENCE [LARGE SCALE GENOMIC DNA]</scope>
    <source>
        <strain evidence="3 4">DSM 2261</strain>
    </source>
</reference>
<feature type="transmembrane region" description="Helical" evidence="1">
    <location>
        <begin position="147"/>
        <end position="162"/>
    </location>
</feature>
<accession>A0ABX9K1P9</accession>
<gene>
    <name evidence="3" type="ORF">ATI61_10520</name>
</gene>
<dbReference type="EMBL" id="QUMU01000005">
    <property type="protein sequence ID" value="REG31696.1"/>
    <property type="molecule type" value="Genomic_DNA"/>
</dbReference>
<keyword evidence="1" id="KW-0812">Transmembrane</keyword>
<keyword evidence="1" id="KW-0472">Membrane</keyword>
<feature type="transmembrane region" description="Helical" evidence="1">
    <location>
        <begin position="241"/>
        <end position="261"/>
    </location>
</feature>
<evidence type="ECO:0000259" key="2">
    <source>
        <dbReference type="Pfam" id="PF04235"/>
    </source>
</evidence>
<feature type="transmembrane region" description="Helical" evidence="1">
    <location>
        <begin position="323"/>
        <end position="343"/>
    </location>
</feature>
<dbReference type="InterPro" id="IPR052529">
    <property type="entry name" value="Bact_Transport_Assoc"/>
</dbReference>
<dbReference type="Pfam" id="PF04235">
    <property type="entry name" value="DUF418"/>
    <property type="match status" value="1"/>
</dbReference>
<feature type="transmembrane region" description="Helical" evidence="1">
    <location>
        <begin position="85"/>
        <end position="108"/>
    </location>
</feature>
<feature type="domain" description="DUF418" evidence="2">
    <location>
        <begin position="262"/>
        <end position="432"/>
    </location>
</feature>
<evidence type="ECO:0000256" key="1">
    <source>
        <dbReference type="SAM" id="Phobius"/>
    </source>
</evidence>
<keyword evidence="4" id="KW-1185">Reference proteome</keyword>
<name>A0ABX9K1P9_9BACT</name>
<feature type="transmembrane region" description="Helical" evidence="1">
    <location>
        <begin position="43"/>
        <end position="65"/>
    </location>
</feature>
<protein>
    <recommendedName>
        <fullName evidence="2">DUF418 domain-containing protein</fullName>
    </recommendedName>
</protein>
<feature type="transmembrane region" description="Helical" evidence="1">
    <location>
        <begin position="120"/>
        <end position="141"/>
    </location>
</feature>
<proteinExistence type="predicted"/>
<feature type="transmembrane region" description="Helical" evidence="1">
    <location>
        <begin position="169"/>
        <end position="187"/>
    </location>
</feature>
<feature type="transmembrane region" description="Helical" evidence="1">
    <location>
        <begin position="393"/>
        <end position="413"/>
    </location>
</feature>
<feature type="transmembrane region" description="Helical" evidence="1">
    <location>
        <begin position="281"/>
        <end position="303"/>
    </location>
</feature>
<sequence>MWLARALRYSPVMAPPPSSPPASNARPVDEGERLVLLDTLRGFALSGVFLANVHLWFSGLMFRPLTEVKAFYRDTSGMDAVITHTFGPLIGGRFITLFSVLFGLGFAVQLERAEGRGTSIVPVYARRLVVLLGVGLVHLFLLFQGDIVSTYALLGFTLLLFYKRADRTLLVWAAALIFLAPLLWHLVPRVTQLLGSPGSEEAAKAAMERSLALRAGALEAFSHGSWLDTVRSGGAYYLGDLFWNLSALLPVIAGRFLLGLWAGRRRLFHDAPQHLPFFRRLLGWGLGLGLLGSSVAIVVWLLSTRKIIQPQSIPWLPFVTGPMRHLGELGMASAYAAGITLLFQRDTWRRRLAVLAPVGRMGLTNYLLTSVLGVLFFYGYGLGLMDGLKSPTAQFALTLVLFALQVVFSHLWLARFRFGPVEWVTRSLTYGKAQPMRRTSAPEKKEMANA</sequence>
<dbReference type="InterPro" id="IPR007349">
    <property type="entry name" value="DUF418"/>
</dbReference>
<evidence type="ECO:0000313" key="3">
    <source>
        <dbReference type="EMBL" id="REG31696.1"/>
    </source>
</evidence>
<dbReference type="PANTHER" id="PTHR30590:SF2">
    <property type="entry name" value="INNER MEMBRANE PROTEIN"/>
    <property type="match status" value="1"/>
</dbReference>
<dbReference type="Proteomes" id="UP000256345">
    <property type="component" value="Unassembled WGS sequence"/>
</dbReference>
<keyword evidence="1" id="KW-1133">Transmembrane helix</keyword>
<organism evidence="3 4">
    <name type="scientific">Archangium gephyra</name>
    <dbReference type="NCBI Taxonomy" id="48"/>
    <lineage>
        <taxon>Bacteria</taxon>
        <taxon>Pseudomonadati</taxon>
        <taxon>Myxococcota</taxon>
        <taxon>Myxococcia</taxon>
        <taxon>Myxococcales</taxon>
        <taxon>Cystobacterineae</taxon>
        <taxon>Archangiaceae</taxon>
        <taxon>Archangium</taxon>
    </lineage>
</organism>
<feature type="transmembrane region" description="Helical" evidence="1">
    <location>
        <begin position="363"/>
        <end position="381"/>
    </location>
</feature>
<dbReference type="PANTHER" id="PTHR30590">
    <property type="entry name" value="INNER MEMBRANE PROTEIN"/>
    <property type="match status" value="1"/>
</dbReference>
<comment type="caution">
    <text evidence="3">The sequence shown here is derived from an EMBL/GenBank/DDBJ whole genome shotgun (WGS) entry which is preliminary data.</text>
</comment>